<comment type="subcellular location">
    <subcellularLocation>
        <location evidence="1 5">Cytoplasm</location>
    </subcellularLocation>
</comment>
<dbReference type="EMBL" id="JASCXW010000027">
    <property type="protein sequence ID" value="MDI6453416.1"/>
    <property type="molecule type" value="Genomic_DNA"/>
</dbReference>
<dbReference type="InterPro" id="IPR036388">
    <property type="entry name" value="WH-like_DNA-bd_sf"/>
</dbReference>
<accession>A0AAW6UBD2</accession>
<dbReference type="Pfam" id="PF02631">
    <property type="entry name" value="RecX_HTH2"/>
    <property type="match status" value="1"/>
</dbReference>
<evidence type="ECO:0000259" key="6">
    <source>
        <dbReference type="Pfam" id="PF02631"/>
    </source>
</evidence>
<dbReference type="PANTHER" id="PTHR33602:SF1">
    <property type="entry name" value="REGULATORY PROTEIN RECX FAMILY PROTEIN"/>
    <property type="match status" value="1"/>
</dbReference>
<keyword evidence="4 5" id="KW-0963">Cytoplasm</keyword>
<sequence length="251" mass="29729">MKTITGITKKSKNYEVFFNGELLVVEPEVFLKYRLSPGKELELKTYNEFVKENEYTFFYKLGIIKLKRMLTRKEIKDFLITKGASEPIVKQVVQKYIERKYVDDFVYAKDYIAQKKYSDGPLVIEHKLREKGIDPAVIEDLLRQNDETEILLELMPKKMRSMSKKSKKQALQTVKGFFIRKGFHMEAVDTALKNALEFYTGNELSLIEKDYQKLVRRYQTKPDHQNMQYEIIQKLYAKGYKMEDIKKVVKS</sequence>
<keyword evidence="8" id="KW-1185">Reference proteome</keyword>
<evidence type="ECO:0000313" key="8">
    <source>
        <dbReference type="Proteomes" id="UP001431532"/>
    </source>
</evidence>
<dbReference type="RefSeq" id="WP_282839849.1">
    <property type="nucleotide sequence ID" value="NZ_JASCXW010000027.1"/>
</dbReference>
<evidence type="ECO:0000256" key="4">
    <source>
        <dbReference type="ARBA" id="ARBA00022490"/>
    </source>
</evidence>
<dbReference type="AlphaFoldDB" id="A0AAW6UBD2"/>
<comment type="function">
    <text evidence="5">Modulates RecA activity.</text>
</comment>
<dbReference type="InterPro" id="IPR003783">
    <property type="entry name" value="Regulatory_RecX"/>
</dbReference>
<reference evidence="7" key="1">
    <citation type="submission" date="2023-05" db="EMBL/GenBank/DDBJ databases">
        <title>Mariniplasma microaerophilum sp. nov., a novel anaerobic mollicute isolated from terrestrial mud volcano, Taman Peninsula, Russia.</title>
        <authorList>
            <person name="Khomyakova M.A."/>
            <person name="Merkel A.Y."/>
            <person name="Slobodkin A.I."/>
        </authorList>
    </citation>
    <scope>NUCLEOTIDE SEQUENCE</scope>
    <source>
        <strain evidence="7">M4Ah</strain>
    </source>
</reference>
<dbReference type="PANTHER" id="PTHR33602">
    <property type="entry name" value="REGULATORY PROTEIN RECX FAMILY PROTEIN"/>
    <property type="match status" value="1"/>
</dbReference>
<evidence type="ECO:0000256" key="2">
    <source>
        <dbReference type="ARBA" id="ARBA00009695"/>
    </source>
</evidence>
<dbReference type="GO" id="GO:0006282">
    <property type="term" value="P:regulation of DNA repair"/>
    <property type="evidence" value="ECO:0007669"/>
    <property type="project" value="UniProtKB-UniRule"/>
</dbReference>
<dbReference type="HAMAP" id="MF_01114">
    <property type="entry name" value="RecX"/>
    <property type="match status" value="1"/>
</dbReference>
<evidence type="ECO:0000256" key="1">
    <source>
        <dbReference type="ARBA" id="ARBA00004496"/>
    </source>
</evidence>
<dbReference type="Proteomes" id="UP001431532">
    <property type="component" value="Unassembled WGS sequence"/>
</dbReference>
<dbReference type="GO" id="GO:0005737">
    <property type="term" value="C:cytoplasm"/>
    <property type="evidence" value="ECO:0007669"/>
    <property type="project" value="UniProtKB-SubCell"/>
</dbReference>
<dbReference type="Gene3D" id="1.10.10.10">
    <property type="entry name" value="Winged helix-like DNA-binding domain superfamily/Winged helix DNA-binding domain"/>
    <property type="match status" value="4"/>
</dbReference>
<name>A0AAW6UBD2_9MOLU</name>
<evidence type="ECO:0000256" key="5">
    <source>
        <dbReference type="HAMAP-Rule" id="MF_01114"/>
    </source>
</evidence>
<dbReference type="InterPro" id="IPR053924">
    <property type="entry name" value="RecX_HTH_2nd"/>
</dbReference>
<evidence type="ECO:0000256" key="3">
    <source>
        <dbReference type="ARBA" id="ARBA00018111"/>
    </source>
</evidence>
<organism evidence="7 8">
    <name type="scientific">Peloplasma aerotolerans</name>
    <dbReference type="NCBI Taxonomy" id="3044389"/>
    <lineage>
        <taxon>Bacteria</taxon>
        <taxon>Bacillati</taxon>
        <taxon>Mycoplasmatota</taxon>
        <taxon>Mollicutes</taxon>
        <taxon>Acholeplasmatales</taxon>
        <taxon>Acholeplasmataceae</taxon>
        <taxon>Peloplasma</taxon>
    </lineage>
</organism>
<feature type="domain" description="RecX second three-helical" evidence="6">
    <location>
        <begin position="103"/>
        <end position="142"/>
    </location>
</feature>
<proteinExistence type="inferred from homology"/>
<evidence type="ECO:0000313" key="7">
    <source>
        <dbReference type="EMBL" id="MDI6453416.1"/>
    </source>
</evidence>
<gene>
    <name evidence="5" type="primary">recX</name>
    <name evidence="7" type="ORF">QJ521_07550</name>
</gene>
<protein>
    <recommendedName>
        <fullName evidence="3 5">Regulatory protein RecX</fullName>
    </recommendedName>
</protein>
<comment type="similarity">
    <text evidence="2 5">Belongs to the RecX family.</text>
</comment>
<comment type="caution">
    <text evidence="7">The sequence shown here is derived from an EMBL/GenBank/DDBJ whole genome shotgun (WGS) entry which is preliminary data.</text>
</comment>